<accession>A0A2X2RF15</accession>
<proteinExistence type="predicted"/>
<protein>
    <submittedName>
        <fullName evidence="1">Uncharacterized protein</fullName>
    </submittedName>
</protein>
<organism evidence="1 2">
    <name type="scientific">Capnocytophaga ochracea</name>
    <dbReference type="NCBI Taxonomy" id="1018"/>
    <lineage>
        <taxon>Bacteria</taxon>
        <taxon>Pseudomonadati</taxon>
        <taxon>Bacteroidota</taxon>
        <taxon>Flavobacteriia</taxon>
        <taxon>Flavobacteriales</taxon>
        <taxon>Flavobacteriaceae</taxon>
        <taxon>Capnocytophaga</taxon>
    </lineage>
</organism>
<dbReference type="RefSeq" id="WP_128090664.1">
    <property type="nucleotide sequence ID" value="NZ_UARG01000017.1"/>
</dbReference>
<name>A0A2X2RF15_CAPOC</name>
<dbReference type="Pfam" id="PF19775">
    <property type="entry name" value="DUF6261"/>
    <property type="match status" value="1"/>
</dbReference>
<dbReference type="Proteomes" id="UP000249891">
    <property type="component" value="Unassembled WGS sequence"/>
</dbReference>
<evidence type="ECO:0000313" key="2">
    <source>
        <dbReference type="Proteomes" id="UP000249891"/>
    </source>
</evidence>
<reference evidence="1 2" key="1">
    <citation type="submission" date="2018-06" db="EMBL/GenBank/DDBJ databases">
        <authorList>
            <consortium name="Pathogen Informatics"/>
            <person name="Doyle S."/>
        </authorList>
    </citation>
    <scope>NUCLEOTIDE SEQUENCE [LARGE SCALE GENOMIC DNA]</scope>
    <source>
        <strain evidence="1 2">NCTC11546</strain>
    </source>
</reference>
<dbReference type="InterPro" id="IPR046228">
    <property type="entry name" value="DUF6261"/>
</dbReference>
<dbReference type="EMBL" id="UARG01000017">
    <property type="protein sequence ID" value="SQA77037.1"/>
    <property type="molecule type" value="Genomic_DNA"/>
</dbReference>
<evidence type="ECO:0000313" key="1">
    <source>
        <dbReference type="EMBL" id="SQA77037.1"/>
    </source>
</evidence>
<gene>
    <name evidence="1" type="ORF">NCTC11546_00239</name>
</gene>
<sequence>MKKEKLINLDLARLHNAEFKQFLVRFFEDFGKTDLKLETDADFKVLFEKLKGKIASYEKGLERIRSSEETKKLAELDHARDTDMRALRLSIRPYKYAKTDDKKKAFETLKRLIDPYKDVSKETYEEETSNLTTLITQLKAEPYVNAVKTLQIKEFVSELEKSNKAFDELFSHRSFQTLQKEAYHIRPLRKELSDDYRNMVNYIVTLSGVKQDEFYKKTLEVINNSRKYYADVIARRKPNAPSAKNKENTNVIP</sequence>
<dbReference type="AlphaFoldDB" id="A0A2X2RF15"/>